<dbReference type="EnsemblPlants" id="OB05G19110.1">
    <property type="protein sequence ID" value="OB05G19110.1"/>
    <property type="gene ID" value="OB05G19110"/>
</dbReference>
<reference evidence="2" key="2">
    <citation type="submission" date="2013-04" db="UniProtKB">
        <authorList>
            <consortium name="EnsemblPlants"/>
        </authorList>
    </citation>
    <scope>IDENTIFICATION</scope>
</reference>
<feature type="compositionally biased region" description="Polar residues" evidence="1">
    <location>
        <begin position="24"/>
        <end position="39"/>
    </location>
</feature>
<protein>
    <submittedName>
        <fullName evidence="2">Uncharacterized protein</fullName>
    </submittedName>
</protein>
<accession>J3M5N7</accession>
<name>J3M5N7_ORYBR</name>
<evidence type="ECO:0000313" key="3">
    <source>
        <dbReference type="Proteomes" id="UP000006038"/>
    </source>
</evidence>
<reference evidence="2" key="1">
    <citation type="journal article" date="2013" name="Nat. Commun.">
        <title>Whole-genome sequencing of Oryza brachyantha reveals mechanisms underlying Oryza genome evolution.</title>
        <authorList>
            <person name="Chen J."/>
            <person name="Huang Q."/>
            <person name="Gao D."/>
            <person name="Wang J."/>
            <person name="Lang Y."/>
            <person name="Liu T."/>
            <person name="Li B."/>
            <person name="Bai Z."/>
            <person name="Luis Goicoechea J."/>
            <person name="Liang C."/>
            <person name="Chen C."/>
            <person name="Zhang W."/>
            <person name="Sun S."/>
            <person name="Liao Y."/>
            <person name="Zhang X."/>
            <person name="Yang L."/>
            <person name="Song C."/>
            <person name="Wang M."/>
            <person name="Shi J."/>
            <person name="Liu G."/>
            <person name="Liu J."/>
            <person name="Zhou H."/>
            <person name="Zhou W."/>
            <person name="Yu Q."/>
            <person name="An N."/>
            <person name="Chen Y."/>
            <person name="Cai Q."/>
            <person name="Wang B."/>
            <person name="Liu B."/>
            <person name="Min J."/>
            <person name="Huang Y."/>
            <person name="Wu H."/>
            <person name="Li Z."/>
            <person name="Zhang Y."/>
            <person name="Yin Y."/>
            <person name="Song W."/>
            <person name="Jiang J."/>
            <person name="Jackson S.A."/>
            <person name="Wing R.A."/>
            <person name="Wang J."/>
            <person name="Chen M."/>
        </authorList>
    </citation>
    <scope>NUCLEOTIDE SEQUENCE [LARGE SCALE GENOMIC DNA]</scope>
    <source>
        <strain evidence="2">cv. IRGC 101232</strain>
    </source>
</reference>
<dbReference type="HOGENOM" id="CLU_2458383_0_0_1"/>
<evidence type="ECO:0000313" key="2">
    <source>
        <dbReference type="EnsemblPlants" id="OB05G19110.1"/>
    </source>
</evidence>
<dbReference type="AlphaFoldDB" id="J3M5N7"/>
<dbReference type="Gramene" id="OB05G19110.1">
    <property type="protein sequence ID" value="OB05G19110.1"/>
    <property type="gene ID" value="OB05G19110"/>
</dbReference>
<sequence length="89" mass="10097">MPPRRSGLSWLAKRSSRLWRRSRQTGQTSISTWSQQTPGSLSNSMRIAFASGSTQWQRPPESAKLKPETISPYADYVLHAMIWSYGRVG</sequence>
<dbReference type="Proteomes" id="UP000006038">
    <property type="component" value="Chromosome 5"/>
</dbReference>
<evidence type="ECO:0000256" key="1">
    <source>
        <dbReference type="SAM" id="MobiDB-lite"/>
    </source>
</evidence>
<proteinExistence type="predicted"/>
<organism evidence="2">
    <name type="scientific">Oryza brachyantha</name>
    <name type="common">malo sina</name>
    <dbReference type="NCBI Taxonomy" id="4533"/>
    <lineage>
        <taxon>Eukaryota</taxon>
        <taxon>Viridiplantae</taxon>
        <taxon>Streptophyta</taxon>
        <taxon>Embryophyta</taxon>
        <taxon>Tracheophyta</taxon>
        <taxon>Spermatophyta</taxon>
        <taxon>Magnoliopsida</taxon>
        <taxon>Liliopsida</taxon>
        <taxon>Poales</taxon>
        <taxon>Poaceae</taxon>
        <taxon>BOP clade</taxon>
        <taxon>Oryzoideae</taxon>
        <taxon>Oryzeae</taxon>
        <taxon>Oryzinae</taxon>
        <taxon>Oryza</taxon>
    </lineage>
</organism>
<keyword evidence="3" id="KW-1185">Reference proteome</keyword>
<feature type="region of interest" description="Disordered" evidence="1">
    <location>
        <begin position="19"/>
        <end position="39"/>
    </location>
</feature>